<feature type="binding site" evidence="9">
    <location>
        <position position="205"/>
    </location>
    <ligand>
        <name>S-adenosyl-L-methionine</name>
        <dbReference type="ChEBI" id="CHEBI:59789"/>
    </ligand>
</feature>
<dbReference type="InParanoid" id="A0A0C2WZD3"/>
<dbReference type="PRINTS" id="PR02008">
    <property type="entry name" value="RCMTFAMILY"/>
</dbReference>
<evidence type="ECO:0000256" key="9">
    <source>
        <dbReference type="PROSITE-ProRule" id="PRU01023"/>
    </source>
</evidence>
<evidence type="ECO:0000259" key="11">
    <source>
        <dbReference type="PROSITE" id="PS51686"/>
    </source>
</evidence>
<dbReference type="InterPro" id="IPR049560">
    <property type="entry name" value="MeTrfase_RsmB-F_NOP2_cat"/>
</dbReference>
<comment type="subcellular location">
    <subcellularLocation>
        <location evidence="1">Nucleus</location>
    </subcellularLocation>
</comment>
<dbReference type="PRINTS" id="PR02011">
    <property type="entry name" value="RCMTNCL1"/>
</dbReference>
<evidence type="ECO:0000256" key="10">
    <source>
        <dbReference type="SAM" id="MobiDB-lite"/>
    </source>
</evidence>
<feature type="active site" description="Nucleophile" evidence="9">
    <location>
        <position position="313"/>
    </location>
</feature>
<dbReference type="InterPro" id="IPR029063">
    <property type="entry name" value="SAM-dependent_MTases_sf"/>
</dbReference>
<sequence>MGKNKNKSRNSSSKNSADDRDYLLERDDLNNPRFSAYYKAQKIVPEAEWEPFLNSMRRHLPTTFRVAGSRQIAESLNSMIKEIHVPALSGDIEFEGQRIPPPVQIPWYPGGLAWQFNVPKKVLRKQQEFKNFHSFLVFETEIGNISRQEAVSMLPPLFLDVQPHHKVLDMCAAPGSKTAQILEALHANDTVTSSIIPTGLLVANDSDHKRTHLLIHQSARLPSPALMVTNLDASNYPVIKVPTLDCVKPQQLHYDRILCDVPCSGDGTMRKNIGIWKSWQPGDGNGLHSLQVRILQRAMKLLEKDGRVVYSTCSLNPLENEAVISAALNANPEFELVDVSAQLPELKTRPGLTTWRPTVDRNGEVTYETFGDFLSASINPALKEKLSESHWPPKNAEDLCLHRCLRIYPHLQDTGGFFIAVLERKQVAQKVGAGAASNRRERKREAGKNDEDVHPKKLRLDPEVLGSNTSELCIPTETTFQESEMQELDEPENPGGVPPAKQSNDGTFKENPYTFVRSNDPILRACIERLHLTADFPASNILVRNPEGEPARSLYLANSLVKSIIENNDYKKIRLTAAGTKVMSKQEAGKGLQAQFRVLGEGLPVLLPFIEYSTIIASDLNSLRILLTTPYPLISTFDDPFRERIQDCPMGSLIIKLTPDCTAGGRLAHELVLPIWKSNVSLTLMIDKKAKSALSLRLFNEDVTVTKGKISAIALSAHEGTDS</sequence>
<dbReference type="GO" id="GO:0005634">
    <property type="term" value="C:nucleus"/>
    <property type="evidence" value="ECO:0007669"/>
    <property type="project" value="UniProtKB-SubCell"/>
</dbReference>
<feature type="binding site" evidence="9">
    <location>
        <position position="260"/>
    </location>
    <ligand>
        <name>S-adenosyl-L-methionine</name>
        <dbReference type="ChEBI" id="CHEBI:59789"/>
    </ligand>
</feature>
<keyword evidence="8" id="KW-0539">Nucleus</keyword>
<name>A0A0C2WZD3_AMAMK</name>
<evidence type="ECO:0000256" key="4">
    <source>
        <dbReference type="ARBA" id="ARBA00022679"/>
    </source>
</evidence>
<keyword evidence="5 9" id="KW-0949">S-adenosyl-L-methionine</keyword>
<keyword evidence="13" id="KW-1185">Reference proteome</keyword>
<dbReference type="InterPro" id="IPR057286">
    <property type="entry name" value="PUA_NSUN2"/>
</dbReference>
<dbReference type="EMBL" id="KN818273">
    <property type="protein sequence ID" value="KIL62231.1"/>
    <property type="molecule type" value="Genomic_DNA"/>
</dbReference>
<dbReference type="PROSITE" id="PS51686">
    <property type="entry name" value="SAM_MT_RSMB_NOP"/>
    <property type="match status" value="1"/>
</dbReference>
<dbReference type="InterPro" id="IPR023267">
    <property type="entry name" value="RCMT"/>
</dbReference>
<organism evidence="12 13">
    <name type="scientific">Amanita muscaria (strain Koide BX008)</name>
    <dbReference type="NCBI Taxonomy" id="946122"/>
    <lineage>
        <taxon>Eukaryota</taxon>
        <taxon>Fungi</taxon>
        <taxon>Dikarya</taxon>
        <taxon>Basidiomycota</taxon>
        <taxon>Agaricomycotina</taxon>
        <taxon>Agaricomycetes</taxon>
        <taxon>Agaricomycetidae</taxon>
        <taxon>Agaricales</taxon>
        <taxon>Pluteineae</taxon>
        <taxon>Amanitaceae</taxon>
        <taxon>Amanita</taxon>
    </lineage>
</organism>
<keyword evidence="7 9" id="KW-0694">RNA-binding</keyword>
<dbReference type="AlphaFoldDB" id="A0A0C2WZD3"/>
<protein>
    <recommendedName>
        <fullName evidence="11">SAM-dependent MTase RsmB/NOP-type domain-containing protein</fullName>
    </recommendedName>
</protein>
<evidence type="ECO:0000256" key="5">
    <source>
        <dbReference type="ARBA" id="ARBA00022691"/>
    </source>
</evidence>
<feature type="region of interest" description="Disordered" evidence="10">
    <location>
        <begin position="430"/>
        <end position="459"/>
    </location>
</feature>
<reference evidence="12 13" key="1">
    <citation type="submission" date="2014-04" db="EMBL/GenBank/DDBJ databases">
        <title>Evolutionary Origins and Diversification of the Mycorrhizal Mutualists.</title>
        <authorList>
            <consortium name="DOE Joint Genome Institute"/>
            <consortium name="Mycorrhizal Genomics Consortium"/>
            <person name="Kohler A."/>
            <person name="Kuo A."/>
            <person name="Nagy L.G."/>
            <person name="Floudas D."/>
            <person name="Copeland A."/>
            <person name="Barry K.W."/>
            <person name="Cichocki N."/>
            <person name="Veneault-Fourrey C."/>
            <person name="LaButti K."/>
            <person name="Lindquist E.A."/>
            <person name="Lipzen A."/>
            <person name="Lundell T."/>
            <person name="Morin E."/>
            <person name="Murat C."/>
            <person name="Riley R."/>
            <person name="Ohm R."/>
            <person name="Sun H."/>
            <person name="Tunlid A."/>
            <person name="Henrissat B."/>
            <person name="Grigoriev I.V."/>
            <person name="Hibbett D.S."/>
            <person name="Martin F."/>
        </authorList>
    </citation>
    <scope>NUCLEOTIDE SEQUENCE [LARGE SCALE GENOMIC DNA]</scope>
    <source>
        <strain evidence="12 13">Koide BX008</strain>
    </source>
</reference>
<dbReference type="SUPFAM" id="SSF53335">
    <property type="entry name" value="S-adenosyl-L-methionine-dependent methyltransferases"/>
    <property type="match status" value="1"/>
</dbReference>
<dbReference type="Pfam" id="PF25376">
    <property type="entry name" value="Pre-PUA_NSUN2"/>
    <property type="match status" value="1"/>
</dbReference>
<dbReference type="Pfam" id="PF25378">
    <property type="entry name" value="PUA_NSUN2"/>
    <property type="match status" value="1"/>
</dbReference>
<evidence type="ECO:0000256" key="1">
    <source>
        <dbReference type="ARBA" id="ARBA00004123"/>
    </source>
</evidence>
<dbReference type="GO" id="GO:0005737">
    <property type="term" value="C:cytoplasm"/>
    <property type="evidence" value="ECO:0007669"/>
    <property type="project" value="TreeGrafter"/>
</dbReference>
<keyword evidence="4 9" id="KW-0808">Transferase</keyword>
<proteinExistence type="inferred from homology"/>
<dbReference type="OrthoDB" id="6093671at2759"/>
<dbReference type="InterPro" id="IPR023270">
    <property type="entry name" value="RCMT_NCL1"/>
</dbReference>
<comment type="similarity">
    <text evidence="9">Belongs to the class I-like SAM-binding methyltransferase superfamily. RsmB/NOP family.</text>
</comment>
<dbReference type="Pfam" id="PF01189">
    <property type="entry name" value="Methyltr_RsmB-F"/>
    <property type="match status" value="1"/>
</dbReference>
<evidence type="ECO:0000313" key="13">
    <source>
        <dbReference type="Proteomes" id="UP000054549"/>
    </source>
</evidence>
<dbReference type="STRING" id="946122.A0A0C2WZD3"/>
<evidence type="ECO:0000256" key="2">
    <source>
        <dbReference type="ARBA" id="ARBA00022555"/>
    </source>
</evidence>
<dbReference type="Proteomes" id="UP000054549">
    <property type="component" value="Unassembled WGS sequence"/>
</dbReference>
<evidence type="ECO:0000256" key="8">
    <source>
        <dbReference type="ARBA" id="ARBA00023242"/>
    </source>
</evidence>
<dbReference type="InterPro" id="IPR001678">
    <property type="entry name" value="MeTrfase_RsmB-F_NOP2_dom"/>
</dbReference>
<evidence type="ECO:0000256" key="7">
    <source>
        <dbReference type="ARBA" id="ARBA00022884"/>
    </source>
</evidence>
<feature type="region of interest" description="Disordered" evidence="10">
    <location>
        <begin position="1"/>
        <end position="23"/>
    </location>
</feature>
<evidence type="ECO:0000256" key="3">
    <source>
        <dbReference type="ARBA" id="ARBA00022603"/>
    </source>
</evidence>
<keyword evidence="3 9" id="KW-0489">Methyltransferase</keyword>
<gene>
    <name evidence="12" type="ORF">M378DRAFT_199238</name>
</gene>
<dbReference type="GO" id="GO:0000049">
    <property type="term" value="F:tRNA binding"/>
    <property type="evidence" value="ECO:0007669"/>
    <property type="project" value="UniProtKB-KW"/>
</dbReference>
<dbReference type="PANTHER" id="PTHR22808:SF1">
    <property type="entry name" value="RNA CYTOSINE-C(5)-METHYLTRANSFERASE NSUN2-RELATED"/>
    <property type="match status" value="1"/>
</dbReference>
<dbReference type="Gene3D" id="3.40.50.150">
    <property type="entry name" value="Vaccinia Virus protein VP39"/>
    <property type="match status" value="1"/>
</dbReference>
<dbReference type="GO" id="GO:0030488">
    <property type="term" value="P:tRNA methylation"/>
    <property type="evidence" value="ECO:0007669"/>
    <property type="project" value="TreeGrafter"/>
</dbReference>
<evidence type="ECO:0000313" key="12">
    <source>
        <dbReference type="EMBL" id="KIL62231.1"/>
    </source>
</evidence>
<feature type="compositionally biased region" description="Basic and acidic residues" evidence="10">
    <location>
        <begin position="443"/>
        <end position="459"/>
    </location>
</feature>
<keyword evidence="6" id="KW-0819">tRNA processing</keyword>
<evidence type="ECO:0000256" key="6">
    <source>
        <dbReference type="ARBA" id="ARBA00022694"/>
    </source>
</evidence>
<feature type="binding site" evidence="9">
    <location>
        <begin position="171"/>
        <end position="177"/>
    </location>
    <ligand>
        <name>S-adenosyl-L-methionine</name>
        <dbReference type="ChEBI" id="CHEBI:59789"/>
    </ligand>
</feature>
<dbReference type="GO" id="GO:0016428">
    <property type="term" value="F:tRNA (cytidine-5-)-methyltransferase activity"/>
    <property type="evidence" value="ECO:0007669"/>
    <property type="project" value="InterPro"/>
</dbReference>
<feature type="region of interest" description="Disordered" evidence="10">
    <location>
        <begin position="482"/>
        <end position="513"/>
    </location>
</feature>
<dbReference type="FunCoup" id="A0A0C2WZD3">
    <property type="interactions" value="989"/>
</dbReference>
<feature type="binding site" evidence="9">
    <location>
        <position position="232"/>
    </location>
    <ligand>
        <name>S-adenosyl-L-methionine</name>
        <dbReference type="ChEBI" id="CHEBI:59789"/>
    </ligand>
</feature>
<dbReference type="HOGENOM" id="CLU_005316_4_2_1"/>
<keyword evidence="2" id="KW-0820">tRNA-binding</keyword>
<accession>A0A0C2WZD3</accession>
<dbReference type="PANTHER" id="PTHR22808">
    <property type="entry name" value="NCL1 YEAST -RELATED NOL1/NOP2/FMU SUN DOMAIN-CONTAINING"/>
    <property type="match status" value="1"/>
</dbReference>
<dbReference type="InterPro" id="IPR057285">
    <property type="entry name" value="Pre-PUA_NSUN2"/>
</dbReference>
<feature type="domain" description="SAM-dependent MTase RsmB/NOP-type" evidence="11">
    <location>
        <begin position="52"/>
        <end position="425"/>
    </location>
</feature>